<sequence length="78" mass="8862">MTISVKEGIQRASDTLETTMRIFDDSSGQFTNTYWGSAGPFYMSMAEFDLATNGTRYRNQLLSYFPKAEAARRGFLDQ</sequence>
<protein>
    <submittedName>
        <fullName evidence="1">Uncharacterized protein</fullName>
    </submittedName>
</protein>
<feature type="non-terminal residue" evidence="1">
    <location>
        <position position="78"/>
    </location>
</feature>
<accession>A0ABR2ZLZ5</accession>
<evidence type="ECO:0000313" key="2">
    <source>
        <dbReference type="Proteomes" id="UP001437256"/>
    </source>
</evidence>
<proteinExistence type="predicted"/>
<evidence type="ECO:0000313" key="1">
    <source>
        <dbReference type="EMBL" id="KAL0061452.1"/>
    </source>
</evidence>
<reference evidence="1 2" key="1">
    <citation type="submission" date="2024-05" db="EMBL/GenBank/DDBJ databases">
        <title>A draft genome resource for the thread blight pathogen Marasmius tenuissimus strain MS-2.</title>
        <authorList>
            <person name="Yulfo-Soto G.E."/>
            <person name="Baruah I.K."/>
            <person name="Amoako-Attah I."/>
            <person name="Bukari Y."/>
            <person name="Meinhardt L.W."/>
            <person name="Bailey B.A."/>
            <person name="Cohen S.P."/>
        </authorList>
    </citation>
    <scope>NUCLEOTIDE SEQUENCE [LARGE SCALE GENOMIC DNA]</scope>
    <source>
        <strain evidence="1 2">MS-2</strain>
    </source>
</reference>
<keyword evidence="2" id="KW-1185">Reference proteome</keyword>
<comment type="caution">
    <text evidence="1">The sequence shown here is derived from an EMBL/GenBank/DDBJ whole genome shotgun (WGS) entry which is preliminary data.</text>
</comment>
<dbReference type="Proteomes" id="UP001437256">
    <property type="component" value="Unassembled WGS sequence"/>
</dbReference>
<organism evidence="1 2">
    <name type="scientific">Marasmius tenuissimus</name>
    <dbReference type="NCBI Taxonomy" id="585030"/>
    <lineage>
        <taxon>Eukaryota</taxon>
        <taxon>Fungi</taxon>
        <taxon>Dikarya</taxon>
        <taxon>Basidiomycota</taxon>
        <taxon>Agaricomycotina</taxon>
        <taxon>Agaricomycetes</taxon>
        <taxon>Agaricomycetidae</taxon>
        <taxon>Agaricales</taxon>
        <taxon>Marasmiineae</taxon>
        <taxon>Marasmiaceae</taxon>
        <taxon>Marasmius</taxon>
    </lineage>
</organism>
<name>A0ABR2ZLZ5_9AGAR</name>
<dbReference type="EMBL" id="JBBXMP010000135">
    <property type="protein sequence ID" value="KAL0061452.1"/>
    <property type="molecule type" value="Genomic_DNA"/>
</dbReference>
<gene>
    <name evidence="1" type="ORF">AAF712_011746</name>
</gene>